<keyword evidence="5" id="KW-1185">Reference proteome</keyword>
<proteinExistence type="predicted"/>
<organism evidence="2 4">
    <name type="scientific">Rufibacter glacialis</name>
    <dbReference type="NCBI Taxonomy" id="1259555"/>
    <lineage>
        <taxon>Bacteria</taxon>
        <taxon>Pseudomonadati</taxon>
        <taxon>Bacteroidota</taxon>
        <taxon>Cytophagia</taxon>
        <taxon>Cytophagales</taxon>
        <taxon>Hymenobacteraceae</taxon>
        <taxon>Rufibacter</taxon>
    </lineage>
</organism>
<keyword evidence="3" id="KW-0328">Glycosyltransferase</keyword>
<dbReference type="RefSeq" id="WP_149099401.1">
    <property type="nucleotide sequence ID" value="NZ_BMMG01000005.1"/>
</dbReference>
<dbReference type="InterPro" id="IPR028098">
    <property type="entry name" value="Glyco_trans_4-like_N"/>
</dbReference>
<dbReference type="SUPFAM" id="SSF53756">
    <property type="entry name" value="UDP-Glycosyltransferase/glycogen phosphorylase"/>
    <property type="match status" value="1"/>
</dbReference>
<comment type="caution">
    <text evidence="2">The sequence shown here is derived from an EMBL/GenBank/DDBJ whole genome shotgun (WGS) entry which is preliminary data.</text>
</comment>
<accession>A0A5M8Q917</accession>
<dbReference type="EMBL" id="JBGOGF010000004">
    <property type="protein sequence ID" value="MFA1771489.1"/>
    <property type="molecule type" value="Genomic_DNA"/>
</dbReference>
<reference evidence="3 5" key="3">
    <citation type="submission" date="2024-08" db="EMBL/GenBank/DDBJ databases">
        <authorList>
            <person name="Wei W."/>
        </authorList>
    </citation>
    <scope>NUCLEOTIDE SEQUENCE [LARGE SCALE GENOMIC DNA]</scope>
    <source>
        <strain evidence="3 5">XU2</strain>
    </source>
</reference>
<dbReference type="PANTHER" id="PTHR45947">
    <property type="entry name" value="SULFOQUINOVOSYL TRANSFERASE SQD2"/>
    <property type="match status" value="1"/>
</dbReference>
<reference evidence="2 4" key="1">
    <citation type="submission" date="2019-07" db="EMBL/GenBank/DDBJ databases">
        <authorList>
            <person name="Qu J.-H."/>
        </authorList>
    </citation>
    <scope>NUCLEOTIDE SEQUENCE [LARGE SCALE GENOMIC DNA]</scope>
    <source>
        <strain evidence="2 4">MDT1-10-3</strain>
    </source>
</reference>
<sequence length="374" mass="42069">MKIVHVIEPFASGVAVFVKSLTETMPEDLHIIVHGERKQVMSAKDVKKTFPKQNVRFIRWKSAQRSIHPFKDFSALTELHYILKRLKNRGFVDAVHLHSSKSGLLGRLACRWAGIKNVVYTPNGAPFLSAGNPFVNFIFKQIERFGNGVGGKVVCCSASEMAEYQKIGINATYINNGVVLPEIPYSPFPRKKKEKFQVITTGRIEEQKNPTLFNTIAAFFEDYDQIEFIWAGDGKERTALSSKNITVTGWQTPEVAKELVAQADVFISTSLFEGLSFSVLEALALKKPVLLSDCVGNSDIIKTGLNGDYFKNEVEAIVKILNYYNNQEMLGVMGDYSFGVCETKFNVGLNFKEYRSAYKIFNKQEKRVIMALTT</sequence>
<feature type="domain" description="Glycosyltransferase subfamily 4-like N-terminal" evidence="1">
    <location>
        <begin position="12"/>
        <end position="178"/>
    </location>
</feature>
<dbReference type="EMBL" id="VKKZ01000022">
    <property type="protein sequence ID" value="KAA6432369.1"/>
    <property type="molecule type" value="Genomic_DNA"/>
</dbReference>
<evidence type="ECO:0000313" key="3">
    <source>
        <dbReference type="EMBL" id="MFA1771489.1"/>
    </source>
</evidence>
<evidence type="ECO:0000313" key="5">
    <source>
        <dbReference type="Proteomes" id="UP001570846"/>
    </source>
</evidence>
<name>A0A5M8Q917_9BACT</name>
<dbReference type="Pfam" id="PF13439">
    <property type="entry name" value="Glyco_transf_4"/>
    <property type="match status" value="1"/>
</dbReference>
<evidence type="ECO:0000259" key="1">
    <source>
        <dbReference type="Pfam" id="PF13439"/>
    </source>
</evidence>
<dbReference type="GO" id="GO:0016757">
    <property type="term" value="F:glycosyltransferase activity"/>
    <property type="evidence" value="ECO:0007669"/>
    <property type="project" value="UniProtKB-KW"/>
</dbReference>
<gene>
    <name evidence="3" type="ORF">ACD591_09325</name>
    <name evidence="2" type="ORF">FOE74_14790</name>
</gene>
<dbReference type="Pfam" id="PF13692">
    <property type="entry name" value="Glyco_trans_1_4"/>
    <property type="match status" value="1"/>
</dbReference>
<dbReference type="Gene3D" id="3.40.50.2000">
    <property type="entry name" value="Glycogen Phosphorylase B"/>
    <property type="match status" value="2"/>
</dbReference>
<dbReference type="Proteomes" id="UP000323866">
    <property type="component" value="Unassembled WGS sequence"/>
</dbReference>
<dbReference type="PANTHER" id="PTHR45947:SF3">
    <property type="entry name" value="SULFOQUINOVOSYL TRANSFERASE SQD2"/>
    <property type="match status" value="1"/>
</dbReference>
<keyword evidence="2" id="KW-0808">Transferase</keyword>
<dbReference type="Proteomes" id="UP001570846">
    <property type="component" value="Unassembled WGS sequence"/>
</dbReference>
<dbReference type="EC" id="2.4.-.-" evidence="3"/>
<dbReference type="InterPro" id="IPR050194">
    <property type="entry name" value="Glycosyltransferase_grp1"/>
</dbReference>
<evidence type="ECO:0000313" key="4">
    <source>
        <dbReference type="Proteomes" id="UP000323866"/>
    </source>
</evidence>
<dbReference type="OrthoDB" id="9792322at2"/>
<dbReference type="AlphaFoldDB" id="A0A5M8Q917"/>
<reference evidence="2 4" key="2">
    <citation type="submission" date="2019-09" db="EMBL/GenBank/DDBJ databases">
        <title>A bacterium isolated from glacier soil.</title>
        <authorList>
            <person name="Liu Q."/>
        </authorList>
    </citation>
    <scope>NUCLEOTIDE SEQUENCE [LARGE SCALE GENOMIC DNA]</scope>
    <source>
        <strain evidence="2 4">MDT1-10-3</strain>
    </source>
</reference>
<evidence type="ECO:0000313" key="2">
    <source>
        <dbReference type="EMBL" id="KAA6432369.1"/>
    </source>
</evidence>
<protein>
    <submittedName>
        <fullName evidence="2 3">Glycosyltransferase</fullName>
        <ecNumber evidence="3">2.4.-.-</ecNumber>
    </submittedName>
</protein>